<dbReference type="PaxDb" id="6945-B7PD29"/>
<dbReference type="VEuPathDB" id="VectorBase:ISCI002416"/>
<reference evidence="2" key="2">
    <citation type="submission" date="2020-05" db="UniProtKB">
        <authorList>
            <consortium name="EnsemblMetazoa"/>
        </authorList>
    </citation>
    <scope>IDENTIFICATION</scope>
    <source>
        <strain evidence="2">wikel</strain>
    </source>
</reference>
<dbReference type="HOGENOM" id="CLU_2017735_0_0_1"/>
<dbReference type="Proteomes" id="UP000001555">
    <property type="component" value="Unassembled WGS sequence"/>
</dbReference>
<dbReference type="InParanoid" id="B7PD29"/>
<reference evidence="1 3" key="1">
    <citation type="submission" date="2008-03" db="EMBL/GenBank/DDBJ databases">
        <title>Annotation of Ixodes scapularis.</title>
        <authorList>
            <consortium name="Ixodes scapularis Genome Project Consortium"/>
            <person name="Caler E."/>
            <person name="Hannick L.I."/>
            <person name="Bidwell S."/>
            <person name="Joardar V."/>
            <person name="Thiagarajan M."/>
            <person name="Amedeo P."/>
            <person name="Galinsky K.J."/>
            <person name="Schobel S."/>
            <person name="Inman J."/>
            <person name="Hostetler J."/>
            <person name="Miller J."/>
            <person name="Hammond M."/>
            <person name="Megy K."/>
            <person name="Lawson D."/>
            <person name="Kodira C."/>
            <person name="Sutton G."/>
            <person name="Meyer J."/>
            <person name="Hill C.A."/>
            <person name="Birren B."/>
            <person name="Nene V."/>
            <person name="Collins F."/>
            <person name="Alarcon-Chaidez F."/>
            <person name="Wikel S."/>
            <person name="Strausberg R."/>
        </authorList>
    </citation>
    <scope>NUCLEOTIDE SEQUENCE [LARGE SCALE GENOMIC DNA]</scope>
    <source>
        <strain evidence="3">Wikel</strain>
        <strain evidence="1">Wikel colony</strain>
    </source>
</reference>
<sequence length="123" mass="13911">MCCRVTSSYTPVAAAACSGGAVAAALGSEFCQVGGRNALLERSLAEERDVRMAFFQQERALRYNFLEQDHRDVLSKRAALHEMEIKLREDELKKRNAIHEMEMNLLSIKEKILLQELNQKAAQ</sequence>
<protein>
    <submittedName>
        <fullName evidence="1 2">Uncharacterized protein</fullName>
    </submittedName>
</protein>
<evidence type="ECO:0000313" key="1">
    <source>
        <dbReference type="EMBL" id="EEC04501.1"/>
    </source>
</evidence>
<dbReference type="PROSITE" id="PS51257">
    <property type="entry name" value="PROKAR_LIPOPROTEIN"/>
    <property type="match status" value="1"/>
</dbReference>
<organism>
    <name type="scientific">Ixodes scapularis</name>
    <name type="common">Black-legged tick</name>
    <name type="synonym">Deer tick</name>
    <dbReference type="NCBI Taxonomy" id="6945"/>
    <lineage>
        <taxon>Eukaryota</taxon>
        <taxon>Metazoa</taxon>
        <taxon>Ecdysozoa</taxon>
        <taxon>Arthropoda</taxon>
        <taxon>Chelicerata</taxon>
        <taxon>Arachnida</taxon>
        <taxon>Acari</taxon>
        <taxon>Parasitiformes</taxon>
        <taxon>Ixodida</taxon>
        <taxon>Ixodoidea</taxon>
        <taxon>Ixodidae</taxon>
        <taxon>Ixodinae</taxon>
        <taxon>Ixodes</taxon>
    </lineage>
</organism>
<dbReference type="EMBL" id="ABJB011021964">
    <property type="status" value="NOT_ANNOTATED_CDS"/>
    <property type="molecule type" value="Genomic_DNA"/>
</dbReference>
<evidence type="ECO:0000313" key="2">
    <source>
        <dbReference type="EnsemblMetazoa" id="ISCW002416-PA"/>
    </source>
</evidence>
<dbReference type="EnsemblMetazoa" id="ISCW002416-RA">
    <property type="protein sequence ID" value="ISCW002416-PA"/>
    <property type="gene ID" value="ISCW002416"/>
</dbReference>
<keyword evidence="3" id="KW-1185">Reference proteome</keyword>
<dbReference type="OrthoDB" id="6528501at2759"/>
<evidence type="ECO:0000313" key="3">
    <source>
        <dbReference type="Proteomes" id="UP000001555"/>
    </source>
</evidence>
<dbReference type="VEuPathDB" id="VectorBase:ISCW002416"/>
<gene>
    <name evidence="1" type="ORF">IscW_ISCW002416</name>
</gene>
<dbReference type="VEuPathDB" id="VectorBase:ISCP_020813"/>
<name>B7PD29_IXOSC</name>
<proteinExistence type="predicted"/>
<dbReference type="EMBL" id="DS688276">
    <property type="protein sequence ID" value="EEC04501.1"/>
    <property type="molecule type" value="Genomic_DNA"/>
</dbReference>
<dbReference type="AlphaFoldDB" id="B7PD29"/>
<accession>B7PD29</accession>